<feature type="repeat" description="ANK" evidence="1">
    <location>
        <begin position="186"/>
        <end position="218"/>
    </location>
</feature>
<proteinExistence type="predicted"/>
<dbReference type="InterPro" id="IPR019734">
    <property type="entry name" value="TPR_rpt"/>
</dbReference>
<dbReference type="EMBL" id="GISG01015273">
    <property type="protein sequence ID" value="MBA4617193.1"/>
    <property type="molecule type" value="Transcribed_RNA"/>
</dbReference>
<feature type="domain" description="Serine/threonine-protein kinase BSK1-like TPR repeats" evidence="3">
    <location>
        <begin position="332"/>
        <end position="406"/>
    </location>
</feature>
<dbReference type="PANTHER" id="PTHR46224">
    <property type="entry name" value="ANKYRIN REPEAT FAMILY PROTEIN"/>
    <property type="match status" value="1"/>
</dbReference>
<evidence type="ECO:0000256" key="2">
    <source>
        <dbReference type="PROSITE-ProRule" id="PRU00339"/>
    </source>
</evidence>
<keyword evidence="1" id="KW-0040">ANK repeat</keyword>
<evidence type="ECO:0000259" key="3">
    <source>
        <dbReference type="Pfam" id="PF25575"/>
    </source>
</evidence>
<dbReference type="InterPro" id="IPR002110">
    <property type="entry name" value="Ankyrin_rpt"/>
</dbReference>
<dbReference type="SUPFAM" id="SSF48452">
    <property type="entry name" value="TPR-like"/>
    <property type="match status" value="1"/>
</dbReference>
<dbReference type="Gene3D" id="1.25.40.20">
    <property type="entry name" value="Ankyrin repeat-containing domain"/>
    <property type="match status" value="3"/>
</dbReference>
<feature type="repeat" description="TPR" evidence="2">
    <location>
        <begin position="334"/>
        <end position="367"/>
    </location>
</feature>
<dbReference type="Pfam" id="PF00023">
    <property type="entry name" value="Ank"/>
    <property type="match status" value="1"/>
</dbReference>
<dbReference type="PRINTS" id="PR01415">
    <property type="entry name" value="ANKYRIN"/>
</dbReference>
<feature type="repeat" description="ANK" evidence="1">
    <location>
        <begin position="121"/>
        <end position="153"/>
    </location>
</feature>
<evidence type="ECO:0000313" key="4">
    <source>
        <dbReference type="EMBL" id="MBA4617193.1"/>
    </source>
</evidence>
<reference evidence="4" key="2">
    <citation type="submission" date="2020-07" db="EMBL/GenBank/DDBJ databases">
        <authorList>
            <person name="Vera ALvarez R."/>
            <person name="Arias-Moreno D.M."/>
            <person name="Jimenez-Jacinto V."/>
            <person name="Jimenez-Bremont J.F."/>
            <person name="Swaminathan K."/>
            <person name="Moose S.P."/>
            <person name="Guerrero-Gonzalez M.L."/>
            <person name="Marino-Ramirez L."/>
            <person name="Landsman D."/>
            <person name="Rodriguez-Kessler M."/>
            <person name="Delgado-Sanchez P."/>
        </authorList>
    </citation>
    <scope>NUCLEOTIDE SEQUENCE</scope>
    <source>
        <tissue evidence="4">Cladode</tissue>
    </source>
</reference>
<reference evidence="4" key="1">
    <citation type="journal article" date="2013" name="J. Plant Res.">
        <title>Effect of fungi and light on seed germination of three Opuntia species from semiarid lands of central Mexico.</title>
        <authorList>
            <person name="Delgado-Sanchez P."/>
            <person name="Jimenez-Bremont J.F."/>
            <person name="Guerrero-Gonzalez Mde L."/>
            <person name="Flores J."/>
        </authorList>
    </citation>
    <scope>NUCLEOTIDE SEQUENCE</scope>
    <source>
        <tissue evidence="4">Cladode</tissue>
    </source>
</reference>
<dbReference type="SMART" id="SM00028">
    <property type="entry name" value="TPR"/>
    <property type="match status" value="3"/>
</dbReference>
<dbReference type="Pfam" id="PF12796">
    <property type="entry name" value="Ank_2"/>
    <property type="match status" value="2"/>
</dbReference>
<feature type="repeat" description="ANK" evidence="1">
    <location>
        <begin position="54"/>
        <end position="76"/>
    </location>
</feature>
<dbReference type="PROSITE" id="PS50005">
    <property type="entry name" value="TPR"/>
    <property type="match status" value="1"/>
</dbReference>
<feature type="repeat" description="ANK" evidence="1">
    <location>
        <begin position="218"/>
        <end position="250"/>
    </location>
</feature>
<keyword evidence="2" id="KW-0802">TPR repeat</keyword>
<feature type="repeat" description="ANK" evidence="1">
    <location>
        <begin position="153"/>
        <end position="185"/>
    </location>
</feature>
<dbReference type="SUPFAM" id="SSF48403">
    <property type="entry name" value="Ankyrin repeat"/>
    <property type="match status" value="1"/>
</dbReference>
<dbReference type="InterPro" id="IPR036770">
    <property type="entry name" value="Ankyrin_rpt-contain_sf"/>
</dbReference>
<feature type="repeat" description="ANK" evidence="1">
    <location>
        <begin position="88"/>
        <end position="120"/>
    </location>
</feature>
<dbReference type="SMART" id="SM00248">
    <property type="entry name" value="ANK"/>
    <property type="match status" value="7"/>
</dbReference>
<dbReference type="PANTHER" id="PTHR46224:SF6">
    <property type="entry name" value="ANKYRIN REPEAT FAMILY PROTEIN"/>
    <property type="match status" value="1"/>
</dbReference>
<protein>
    <recommendedName>
        <fullName evidence="3">Serine/threonine-protein kinase BSK1-like TPR repeats domain-containing protein</fullName>
    </recommendedName>
</protein>
<dbReference type="Gene3D" id="1.25.40.10">
    <property type="entry name" value="Tetratricopeptide repeat domain"/>
    <property type="match status" value="1"/>
</dbReference>
<dbReference type="InterPro" id="IPR051616">
    <property type="entry name" value="Cul2-RING_E3_ligase_SR"/>
</dbReference>
<organism evidence="4">
    <name type="scientific">Opuntia streptacantha</name>
    <name type="common">Prickly pear cactus</name>
    <name type="synonym">Opuntia cardona</name>
    <dbReference type="NCBI Taxonomy" id="393608"/>
    <lineage>
        <taxon>Eukaryota</taxon>
        <taxon>Viridiplantae</taxon>
        <taxon>Streptophyta</taxon>
        <taxon>Embryophyta</taxon>
        <taxon>Tracheophyta</taxon>
        <taxon>Spermatophyta</taxon>
        <taxon>Magnoliopsida</taxon>
        <taxon>eudicotyledons</taxon>
        <taxon>Gunneridae</taxon>
        <taxon>Pentapetalae</taxon>
        <taxon>Caryophyllales</taxon>
        <taxon>Cactineae</taxon>
        <taxon>Cactaceae</taxon>
        <taxon>Opuntioideae</taxon>
        <taxon>Opuntia</taxon>
    </lineage>
</organism>
<dbReference type="InterPro" id="IPR011990">
    <property type="entry name" value="TPR-like_helical_dom_sf"/>
</dbReference>
<accession>A0A7C8YG51</accession>
<sequence>MATDASAALAVRQKVQNFLNAARTGNLDLFKKLAKQLDDGKGLKKTVEDVKDANDRTALHFAAREGKTEVCQYLVEELKLDVDVKDAEGETPLVHAARQGHTATAKYLLEHGADPAIPSDLGATALHHAAGIGDIELMKLLLSRGVAVDSQSESGTPLVWAAGHAQKDAVRVLLEHNANPNRETEDGITPLLSAVAAGSLACLEQLIEAGAKVNISAGGATPLHIAADMGNTDIINCLVKAGADPNAADEDGQKPIQVAAARGNRGAVEILYPLTTPVQSIPDWTVDGILEFMQSETQKQQEMAKSMSGVNVANDTDQPKQDLPEVSPEAKAKAAEAKARGDDAFKRKDYALAIDAYTQAIDLDPTDATLFSNRSLCWIRLGQAEQALADAKSCRSLRPNWHKACYREGAALRLLQRFEDAANAFYEGVLLAPENKELVDAFREAVEAGRKFHGTDQAK</sequence>
<dbReference type="PROSITE" id="PS50297">
    <property type="entry name" value="ANK_REP_REGION"/>
    <property type="match status" value="5"/>
</dbReference>
<evidence type="ECO:0000256" key="1">
    <source>
        <dbReference type="PROSITE-ProRule" id="PRU00023"/>
    </source>
</evidence>
<dbReference type="AlphaFoldDB" id="A0A7C8YG51"/>
<name>A0A7C8YG51_OPUST</name>
<dbReference type="Pfam" id="PF25575">
    <property type="entry name" value="TPR_BSK1_C"/>
    <property type="match status" value="1"/>
</dbReference>
<dbReference type="PROSITE" id="PS50088">
    <property type="entry name" value="ANK_REPEAT"/>
    <property type="match status" value="6"/>
</dbReference>
<dbReference type="InterPro" id="IPR058209">
    <property type="entry name" value="TPR_BSK1_C"/>
</dbReference>